<evidence type="ECO:0008006" key="4">
    <source>
        <dbReference type="Google" id="ProtNLM"/>
    </source>
</evidence>
<sequence>MAEVKESYTLSCSSAFRDAVLALAEQRRVNAGDLARSVMLVVPPEVIELYPDPGEPADDDREMVNLHSGPSMGKVLRRKPRLQVRLPSGMSSSFIRKSLNLALALAGGMMSLQVGDKNGIVLGGTMAPPPAAPPPPPPEPARCEPDPELAEQVSRLTSEIAIHTEELDRLRTVLSVLSFDPLPSGVQTEGEALFVFGYPPTADPDSRELRARFRLLATVHHPDSPYGSHQRMSQLNAAMDLLRQR</sequence>
<dbReference type="OrthoDB" id="7302646at2"/>
<dbReference type="STRING" id="80876.SAMN05421779_102330"/>
<accession>A0A1N7JJ99</accession>
<dbReference type="RefSeq" id="WP_139332776.1">
    <property type="nucleotide sequence ID" value="NZ_FTOA01000002.1"/>
</dbReference>
<protein>
    <recommendedName>
        <fullName evidence="4">J domain-containing protein</fullName>
    </recommendedName>
</protein>
<evidence type="ECO:0000256" key="1">
    <source>
        <dbReference type="SAM" id="MobiDB-lite"/>
    </source>
</evidence>
<dbReference type="EMBL" id="FTOA01000002">
    <property type="protein sequence ID" value="SIS49423.1"/>
    <property type="molecule type" value="Genomic_DNA"/>
</dbReference>
<proteinExistence type="predicted"/>
<feature type="compositionally biased region" description="Pro residues" evidence="1">
    <location>
        <begin position="127"/>
        <end position="140"/>
    </location>
</feature>
<dbReference type="AlphaFoldDB" id="A0A1N7JJ99"/>
<evidence type="ECO:0000313" key="3">
    <source>
        <dbReference type="Proteomes" id="UP000185678"/>
    </source>
</evidence>
<dbReference type="SUPFAM" id="SSF46565">
    <property type="entry name" value="Chaperone J-domain"/>
    <property type="match status" value="1"/>
</dbReference>
<name>A0A1N7JJ99_9PROT</name>
<keyword evidence="3" id="KW-1185">Reference proteome</keyword>
<feature type="region of interest" description="Disordered" evidence="1">
    <location>
        <begin position="127"/>
        <end position="146"/>
    </location>
</feature>
<gene>
    <name evidence="2" type="ORF">SAMN05421779_102330</name>
</gene>
<evidence type="ECO:0000313" key="2">
    <source>
        <dbReference type="EMBL" id="SIS49423.1"/>
    </source>
</evidence>
<organism evidence="2 3">
    <name type="scientific">Insolitispirillum peregrinum</name>
    <dbReference type="NCBI Taxonomy" id="80876"/>
    <lineage>
        <taxon>Bacteria</taxon>
        <taxon>Pseudomonadati</taxon>
        <taxon>Pseudomonadota</taxon>
        <taxon>Alphaproteobacteria</taxon>
        <taxon>Rhodospirillales</taxon>
        <taxon>Novispirillaceae</taxon>
        <taxon>Insolitispirillum</taxon>
    </lineage>
</organism>
<dbReference type="Proteomes" id="UP000185678">
    <property type="component" value="Unassembled WGS sequence"/>
</dbReference>
<reference evidence="2 3" key="1">
    <citation type="submission" date="2017-01" db="EMBL/GenBank/DDBJ databases">
        <authorList>
            <person name="Mah S.A."/>
            <person name="Swanson W.J."/>
            <person name="Moy G.W."/>
            <person name="Vacquier V.D."/>
        </authorList>
    </citation>
    <scope>NUCLEOTIDE SEQUENCE [LARGE SCALE GENOMIC DNA]</scope>
    <source>
        <strain evidence="2 3">DSM 11589</strain>
    </source>
</reference>
<dbReference type="Gene3D" id="1.10.287.110">
    <property type="entry name" value="DnaJ domain"/>
    <property type="match status" value="1"/>
</dbReference>
<dbReference type="InterPro" id="IPR036869">
    <property type="entry name" value="J_dom_sf"/>
</dbReference>